<evidence type="ECO:0000313" key="3">
    <source>
        <dbReference type="Proteomes" id="UP000528457"/>
    </source>
</evidence>
<comment type="caution">
    <text evidence="2">The sequence shown here is derived from an EMBL/GenBank/DDBJ whole genome shotgun (WGS) entry which is preliminary data.</text>
</comment>
<keyword evidence="3" id="KW-1185">Reference proteome</keyword>
<dbReference type="AlphaFoldDB" id="A0A7X0JTZ9"/>
<dbReference type="InParanoid" id="A0A7X0JTZ9"/>
<protein>
    <submittedName>
        <fullName evidence="2">Uncharacterized protein</fullName>
    </submittedName>
</protein>
<feature type="transmembrane region" description="Helical" evidence="1">
    <location>
        <begin position="39"/>
        <end position="62"/>
    </location>
</feature>
<proteinExistence type="predicted"/>
<keyword evidence="1" id="KW-0812">Transmembrane</keyword>
<evidence type="ECO:0000256" key="1">
    <source>
        <dbReference type="SAM" id="Phobius"/>
    </source>
</evidence>
<reference evidence="2 3" key="1">
    <citation type="submission" date="2020-08" db="EMBL/GenBank/DDBJ databases">
        <title>Genomic Encyclopedia of Type Strains, Phase IV (KMG-IV): sequencing the most valuable type-strain genomes for metagenomic binning, comparative biology and taxonomic classification.</title>
        <authorList>
            <person name="Goeker M."/>
        </authorList>
    </citation>
    <scope>NUCLEOTIDE SEQUENCE [LARGE SCALE GENOMIC DNA]</scope>
    <source>
        <strain evidence="2 3">DSM 22368</strain>
    </source>
</reference>
<gene>
    <name evidence="2" type="ORF">HNR48_002089</name>
</gene>
<keyword evidence="1" id="KW-1133">Transmembrane helix</keyword>
<organism evidence="2 3">
    <name type="scientific">Pseudoteredinibacter isoporae</name>
    <dbReference type="NCBI Taxonomy" id="570281"/>
    <lineage>
        <taxon>Bacteria</taxon>
        <taxon>Pseudomonadati</taxon>
        <taxon>Pseudomonadota</taxon>
        <taxon>Gammaproteobacteria</taxon>
        <taxon>Cellvibrionales</taxon>
        <taxon>Cellvibrionaceae</taxon>
        <taxon>Pseudoteredinibacter</taxon>
    </lineage>
</organism>
<sequence>MIKVGFKKRSLFISLLLGSLAFIAGAIFGWDLPVDKALNFFLMTVLLLAIVMAAALVTVLLIKLIRRLF</sequence>
<dbReference type="EMBL" id="JACHHT010000002">
    <property type="protein sequence ID" value="MBB6521804.1"/>
    <property type="molecule type" value="Genomic_DNA"/>
</dbReference>
<name>A0A7X0JTZ9_9GAMM</name>
<keyword evidence="1" id="KW-0472">Membrane</keyword>
<dbReference type="RefSeq" id="WP_166844810.1">
    <property type="nucleotide sequence ID" value="NZ_JAAONY010000002.1"/>
</dbReference>
<evidence type="ECO:0000313" key="2">
    <source>
        <dbReference type="EMBL" id="MBB6521804.1"/>
    </source>
</evidence>
<dbReference type="Proteomes" id="UP000528457">
    <property type="component" value="Unassembled WGS sequence"/>
</dbReference>
<accession>A0A7X0JTZ9</accession>